<dbReference type="OrthoDB" id="9800058at2"/>
<dbReference type="InterPro" id="IPR051806">
    <property type="entry name" value="HAD-like_SPP"/>
</dbReference>
<evidence type="ECO:0000313" key="1">
    <source>
        <dbReference type="EMBL" id="CCH69580.1"/>
    </source>
</evidence>
<protein>
    <submittedName>
        <fullName evidence="1">Phosphatase yfbT</fullName>
        <ecNumber evidence="1">3.1.3.-</ecNumber>
    </submittedName>
</protein>
<sequence length="229" mass="23786">MPPAPPPLDQRTFGAVLFDMDGTLIDSIPAVERSWLTWAAENSVAPERLLGFHGVPALGVIGALLPDLDTAGRQASFQRIEDLEVADVDGVALLPGAQEALTTLIDAGAKVAIVTSCTDPLYEARVTATGLRRPPVVVTASMVKRGKPAPDPFLLAAERLGVDPGDCLVVEDATSGLRAAHAAGVTSTLAVLHTTPHAQLAELADLVVGGMDGVTFGVDEESRITLATR</sequence>
<dbReference type="Pfam" id="PF00702">
    <property type="entry name" value="Hydrolase"/>
    <property type="match status" value="1"/>
</dbReference>
<evidence type="ECO:0000313" key="2">
    <source>
        <dbReference type="Proteomes" id="UP000013167"/>
    </source>
</evidence>
<dbReference type="GO" id="GO:0050308">
    <property type="term" value="F:sugar-phosphatase activity"/>
    <property type="evidence" value="ECO:0007669"/>
    <property type="project" value="TreeGrafter"/>
</dbReference>
<organism evidence="1 2">
    <name type="scientific">Phycicoccus elongatus Lp2</name>
    <dbReference type="NCBI Taxonomy" id="1193181"/>
    <lineage>
        <taxon>Bacteria</taxon>
        <taxon>Bacillati</taxon>
        <taxon>Actinomycetota</taxon>
        <taxon>Actinomycetes</taxon>
        <taxon>Micrococcales</taxon>
        <taxon>Intrasporangiaceae</taxon>
        <taxon>Phycicoccus</taxon>
    </lineage>
</organism>
<dbReference type="PANTHER" id="PTHR43481">
    <property type="entry name" value="FRUCTOSE-1-PHOSPHATE PHOSPHATASE"/>
    <property type="match status" value="1"/>
</dbReference>
<dbReference type="RefSeq" id="WP_010849490.1">
    <property type="nucleotide sequence ID" value="NZ_HF570956.1"/>
</dbReference>
<dbReference type="InterPro" id="IPR023198">
    <property type="entry name" value="PGP-like_dom2"/>
</dbReference>
<dbReference type="SFLD" id="SFLDG01129">
    <property type="entry name" value="C1.5:_HAD__Beta-PGM__Phosphata"/>
    <property type="match status" value="1"/>
</dbReference>
<reference evidence="1 2" key="1">
    <citation type="journal article" date="2013" name="ISME J.">
        <title>A metabolic model for members of the genus Tetrasphaera involved in enhanced biological phosphorus removal.</title>
        <authorList>
            <person name="Kristiansen R."/>
            <person name="Nguyen H.T.T."/>
            <person name="Saunders A.M."/>
            <person name="Nielsen J.L."/>
            <person name="Wimmer R."/>
            <person name="Le V.Q."/>
            <person name="McIlroy S.J."/>
            <person name="Petrovski S."/>
            <person name="Seviour R.J."/>
            <person name="Calteau A."/>
            <person name="Nielsen K.L."/>
            <person name="Nielsen P.H."/>
        </authorList>
    </citation>
    <scope>NUCLEOTIDE SEQUENCE [LARGE SCALE GENOMIC DNA]</scope>
    <source>
        <strain evidence="1 2">Lp2</strain>
    </source>
</reference>
<dbReference type="PANTHER" id="PTHR43481:SF4">
    <property type="entry name" value="GLYCEROL-1-PHOSPHATE PHOSPHOHYDROLASE 1-RELATED"/>
    <property type="match status" value="1"/>
</dbReference>
<comment type="caution">
    <text evidence="1">The sequence shown here is derived from an EMBL/GenBank/DDBJ whole genome shotgun (WGS) entry which is preliminary data.</text>
</comment>
<dbReference type="SFLD" id="SFLDS00003">
    <property type="entry name" value="Haloacid_Dehalogenase"/>
    <property type="match status" value="1"/>
</dbReference>
<proteinExistence type="predicted"/>
<dbReference type="Proteomes" id="UP000013167">
    <property type="component" value="Unassembled WGS sequence"/>
</dbReference>
<dbReference type="NCBIfam" id="TIGR01509">
    <property type="entry name" value="HAD-SF-IA-v3"/>
    <property type="match status" value="1"/>
</dbReference>
<dbReference type="SUPFAM" id="SSF56784">
    <property type="entry name" value="HAD-like"/>
    <property type="match status" value="1"/>
</dbReference>
<dbReference type="InterPro" id="IPR023214">
    <property type="entry name" value="HAD_sf"/>
</dbReference>
<keyword evidence="1" id="KW-0378">Hydrolase</keyword>
<dbReference type="AlphaFoldDB" id="N0E1F1"/>
<dbReference type="EC" id="3.1.3.-" evidence="1"/>
<dbReference type="Gene3D" id="1.10.150.240">
    <property type="entry name" value="Putative phosphatase, domain 2"/>
    <property type="match status" value="1"/>
</dbReference>
<dbReference type="HOGENOM" id="CLU_045011_13_4_11"/>
<dbReference type="STRING" id="1193181.BN10_230023"/>
<name>N0E1F1_9MICO</name>
<keyword evidence="2" id="KW-1185">Reference proteome</keyword>
<dbReference type="eggNOG" id="COG0637">
    <property type="taxonomic scope" value="Bacteria"/>
</dbReference>
<dbReference type="InterPro" id="IPR006439">
    <property type="entry name" value="HAD-SF_hydro_IA"/>
</dbReference>
<gene>
    <name evidence="1" type="primary">yfbT</name>
    <name evidence="1" type="ORF">BN10_230023</name>
</gene>
<dbReference type="InterPro" id="IPR036412">
    <property type="entry name" value="HAD-like_sf"/>
</dbReference>
<accession>N0E1F1</accession>
<dbReference type="EMBL" id="CAIZ01000090">
    <property type="protein sequence ID" value="CCH69580.1"/>
    <property type="molecule type" value="Genomic_DNA"/>
</dbReference>
<dbReference type="Gene3D" id="3.40.50.1000">
    <property type="entry name" value="HAD superfamily/HAD-like"/>
    <property type="match status" value="1"/>
</dbReference>